<dbReference type="Gene3D" id="2.40.70.10">
    <property type="entry name" value="Acid Proteases"/>
    <property type="match status" value="1"/>
</dbReference>
<evidence type="ECO:0000313" key="1">
    <source>
        <dbReference type="EnsemblPlants" id="Solyc07g032535.1.1"/>
    </source>
</evidence>
<sequence length="83" mass="9264">MKLVGKINGHDVIIFVDSGATHNFISSTLAHNLHYLLRRPKDLKYQLVMVSMLVGLKYLKRMIGVASRGSIHDSTSSVTESHE</sequence>
<name>A0A3Q7HAY1_SOLLC</name>
<dbReference type="SUPFAM" id="SSF50630">
    <property type="entry name" value="Acid proteases"/>
    <property type="match status" value="1"/>
</dbReference>
<dbReference type="InterPro" id="IPR021109">
    <property type="entry name" value="Peptidase_aspartic_dom_sf"/>
</dbReference>
<keyword evidence="2" id="KW-1185">Reference proteome</keyword>
<reference evidence="1" key="1">
    <citation type="journal article" date="2012" name="Nature">
        <title>The tomato genome sequence provides insights into fleshy fruit evolution.</title>
        <authorList>
            <consortium name="Tomato Genome Consortium"/>
        </authorList>
    </citation>
    <scope>NUCLEOTIDE SEQUENCE [LARGE SCALE GENOMIC DNA]</scope>
    <source>
        <strain evidence="1">cv. Heinz 1706</strain>
    </source>
</reference>
<dbReference type="CDD" id="cd00303">
    <property type="entry name" value="retropepsin_like"/>
    <property type="match status" value="1"/>
</dbReference>
<dbReference type="Gramene" id="Solyc07g032535.1.1">
    <property type="protein sequence ID" value="Solyc07g032535.1.1"/>
    <property type="gene ID" value="Solyc07g032535.1"/>
</dbReference>
<dbReference type="EnsemblPlants" id="Solyc07g032535.1.1">
    <property type="protein sequence ID" value="Solyc07g032535.1.1"/>
    <property type="gene ID" value="Solyc07g032535.1"/>
</dbReference>
<evidence type="ECO:0000313" key="2">
    <source>
        <dbReference type="Proteomes" id="UP000004994"/>
    </source>
</evidence>
<dbReference type="AlphaFoldDB" id="A0A3Q7HAY1"/>
<dbReference type="Pfam" id="PF13650">
    <property type="entry name" value="Asp_protease_2"/>
    <property type="match status" value="1"/>
</dbReference>
<accession>A0A3Q7HAY1</accession>
<reference evidence="1" key="2">
    <citation type="submission" date="2019-01" db="UniProtKB">
        <authorList>
            <consortium name="EnsemblPlants"/>
        </authorList>
    </citation>
    <scope>IDENTIFICATION</scope>
    <source>
        <strain evidence="1">cv. Heinz 1706</strain>
    </source>
</reference>
<proteinExistence type="predicted"/>
<dbReference type="Proteomes" id="UP000004994">
    <property type="component" value="Chromosome 7"/>
</dbReference>
<protein>
    <submittedName>
        <fullName evidence="1">Uncharacterized protein</fullName>
    </submittedName>
</protein>
<organism evidence="1">
    <name type="scientific">Solanum lycopersicum</name>
    <name type="common">Tomato</name>
    <name type="synonym">Lycopersicon esculentum</name>
    <dbReference type="NCBI Taxonomy" id="4081"/>
    <lineage>
        <taxon>Eukaryota</taxon>
        <taxon>Viridiplantae</taxon>
        <taxon>Streptophyta</taxon>
        <taxon>Embryophyta</taxon>
        <taxon>Tracheophyta</taxon>
        <taxon>Spermatophyta</taxon>
        <taxon>Magnoliopsida</taxon>
        <taxon>eudicotyledons</taxon>
        <taxon>Gunneridae</taxon>
        <taxon>Pentapetalae</taxon>
        <taxon>asterids</taxon>
        <taxon>lamiids</taxon>
        <taxon>Solanales</taxon>
        <taxon>Solanaceae</taxon>
        <taxon>Solanoideae</taxon>
        <taxon>Solaneae</taxon>
        <taxon>Solanum</taxon>
        <taxon>Solanum subgen. Lycopersicon</taxon>
    </lineage>
</organism>
<dbReference type="InParanoid" id="A0A3Q7HAY1"/>